<keyword evidence="7" id="KW-0482">Metalloprotease</keyword>
<comment type="similarity">
    <text evidence="2">Belongs to the peptidase M13 family.</text>
</comment>
<name>A0ABT5K9I7_9BURK</name>
<evidence type="ECO:0000256" key="3">
    <source>
        <dbReference type="ARBA" id="ARBA00022670"/>
    </source>
</evidence>
<dbReference type="InterPro" id="IPR024079">
    <property type="entry name" value="MetalloPept_cat_dom_sf"/>
</dbReference>
<evidence type="ECO:0000256" key="6">
    <source>
        <dbReference type="ARBA" id="ARBA00022833"/>
    </source>
</evidence>
<keyword evidence="8" id="KW-0732">Signal</keyword>
<evidence type="ECO:0000313" key="11">
    <source>
        <dbReference type="EMBL" id="MDC8770583.1"/>
    </source>
</evidence>
<protein>
    <submittedName>
        <fullName evidence="11">M13 family metallopeptidase</fullName>
    </submittedName>
</protein>
<feature type="chain" id="PRO_5045840495" evidence="8">
    <location>
        <begin position="22"/>
        <end position="678"/>
    </location>
</feature>
<feature type="signal peptide" evidence="8">
    <location>
        <begin position="1"/>
        <end position="21"/>
    </location>
</feature>
<keyword evidence="4" id="KW-0479">Metal-binding</keyword>
<dbReference type="EMBL" id="JAQQXT010000002">
    <property type="protein sequence ID" value="MDC8770583.1"/>
    <property type="molecule type" value="Genomic_DNA"/>
</dbReference>
<organism evidence="11 12">
    <name type="scientific">Roseateles albus</name>
    <dbReference type="NCBI Taxonomy" id="2987525"/>
    <lineage>
        <taxon>Bacteria</taxon>
        <taxon>Pseudomonadati</taxon>
        <taxon>Pseudomonadota</taxon>
        <taxon>Betaproteobacteria</taxon>
        <taxon>Burkholderiales</taxon>
        <taxon>Sphaerotilaceae</taxon>
        <taxon>Roseateles</taxon>
    </lineage>
</organism>
<sequence length="678" mass="74507">MKLFRLLPLSALLLSAALTQAATPAKAPTSGLDLSGFDSKVRPQDDLFLAANGAWVSKTEIPADKAEYGSFYQLRDLSDKQVRVIVEALAANPKASQAKGSVEQKIAAFYGSYTDLAAIDKAGLKPAKAMLASIDAIKTPADLARWLGRAQGAVNTPMVLWVMPDFKEPGINRALTWQGGTGMPDRDYYLKDDDKLSQARKAYLAYLTTLAKLSGEKAPGAVAAQVMALEKRIAEAHWDKVDNRNPVKTYNPMTPDELAKAAPGFDWAAFMAAAQLQGVDRITVSQPSTMAALAKMTQEVPLADWKAYLKLRVLDENAELLPKPYREARFAFHGNALTGAKEERPRWQKGIAEVNGALGEAIGQVYVAQHFPPAYKTRMVELVGNLMNAYGDSIDGLSWMTPATKAAAKDKLSKYMVKIGYPDTWRDYSALEVREGDAFGNRARSGRFEWERIATRVGKPVDRAEWGMTPQTVNAYYNPSMNEIVFPAAILQPPFFDMAADDAVNYGAIGAVIGHEISHGFDDQGSQFDGDGALRNWWSDADRQAFEKVGAQLVAQYEKYEPLPGKTLNGKLTLGENIADLSGLQIAYKAYRHSLGGKPAAVIDGYTGEQRFFMGWSQAWRAKARDERTMQNLTVDPHSPAKFRANGAAVNHDGFHEAFGTKQGDQMFKASEERIRIW</sequence>
<dbReference type="Gene3D" id="1.10.1380.10">
    <property type="entry name" value="Neutral endopeptidase , domain2"/>
    <property type="match status" value="1"/>
</dbReference>
<evidence type="ECO:0000256" key="8">
    <source>
        <dbReference type="SAM" id="SignalP"/>
    </source>
</evidence>
<dbReference type="CDD" id="cd08662">
    <property type="entry name" value="M13"/>
    <property type="match status" value="1"/>
</dbReference>
<dbReference type="Pfam" id="PF01431">
    <property type="entry name" value="Peptidase_M13"/>
    <property type="match status" value="1"/>
</dbReference>
<dbReference type="PROSITE" id="PS51885">
    <property type="entry name" value="NEPRILYSIN"/>
    <property type="match status" value="1"/>
</dbReference>
<gene>
    <name evidence="11" type="ORF">PRZ03_03280</name>
</gene>
<feature type="domain" description="Peptidase M13 C-terminal" evidence="9">
    <location>
        <begin position="474"/>
        <end position="675"/>
    </location>
</feature>
<dbReference type="PANTHER" id="PTHR11733">
    <property type="entry name" value="ZINC METALLOPROTEASE FAMILY M13 NEPRILYSIN-RELATED"/>
    <property type="match status" value="1"/>
</dbReference>
<feature type="domain" description="Peptidase M13 N-terminal" evidence="10">
    <location>
        <begin position="43"/>
        <end position="422"/>
    </location>
</feature>
<evidence type="ECO:0000256" key="5">
    <source>
        <dbReference type="ARBA" id="ARBA00022801"/>
    </source>
</evidence>
<comment type="cofactor">
    <cofactor evidence="1">
        <name>Zn(2+)</name>
        <dbReference type="ChEBI" id="CHEBI:29105"/>
    </cofactor>
</comment>
<dbReference type="PRINTS" id="PR00786">
    <property type="entry name" value="NEPRILYSIN"/>
</dbReference>
<reference evidence="11 12" key="1">
    <citation type="submission" date="2022-10" db="EMBL/GenBank/DDBJ databases">
        <title>Paucibacter sp. hw1 Genome sequencing.</title>
        <authorList>
            <person name="Park S."/>
        </authorList>
    </citation>
    <scope>NUCLEOTIDE SEQUENCE [LARGE SCALE GENOMIC DNA]</scope>
    <source>
        <strain evidence="12">hw1</strain>
    </source>
</reference>
<dbReference type="SUPFAM" id="SSF55486">
    <property type="entry name" value="Metalloproteases ('zincins'), catalytic domain"/>
    <property type="match status" value="1"/>
</dbReference>
<dbReference type="InterPro" id="IPR018497">
    <property type="entry name" value="Peptidase_M13_C"/>
</dbReference>
<evidence type="ECO:0000259" key="10">
    <source>
        <dbReference type="Pfam" id="PF05649"/>
    </source>
</evidence>
<evidence type="ECO:0000256" key="1">
    <source>
        <dbReference type="ARBA" id="ARBA00001947"/>
    </source>
</evidence>
<evidence type="ECO:0000313" key="12">
    <source>
        <dbReference type="Proteomes" id="UP001221189"/>
    </source>
</evidence>
<keyword evidence="3" id="KW-0645">Protease</keyword>
<dbReference type="Gene3D" id="3.40.390.10">
    <property type="entry name" value="Collagenase (Catalytic Domain)"/>
    <property type="match status" value="1"/>
</dbReference>
<dbReference type="Proteomes" id="UP001221189">
    <property type="component" value="Unassembled WGS sequence"/>
</dbReference>
<proteinExistence type="inferred from homology"/>
<evidence type="ECO:0000256" key="7">
    <source>
        <dbReference type="ARBA" id="ARBA00023049"/>
    </source>
</evidence>
<dbReference type="InterPro" id="IPR000718">
    <property type="entry name" value="Peptidase_M13"/>
</dbReference>
<dbReference type="InterPro" id="IPR042089">
    <property type="entry name" value="Peptidase_M13_dom_2"/>
</dbReference>
<keyword evidence="5" id="KW-0378">Hydrolase</keyword>
<keyword evidence="12" id="KW-1185">Reference proteome</keyword>
<evidence type="ECO:0000256" key="2">
    <source>
        <dbReference type="ARBA" id="ARBA00007357"/>
    </source>
</evidence>
<dbReference type="Pfam" id="PF05649">
    <property type="entry name" value="Peptidase_M13_N"/>
    <property type="match status" value="1"/>
</dbReference>
<comment type="caution">
    <text evidence="11">The sequence shown here is derived from an EMBL/GenBank/DDBJ whole genome shotgun (WGS) entry which is preliminary data.</text>
</comment>
<evidence type="ECO:0000259" key="9">
    <source>
        <dbReference type="Pfam" id="PF01431"/>
    </source>
</evidence>
<dbReference type="RefSeq" id="WP_273599016.1">
    <property type="nucleotide sequence ID" value="NZ_JAQQXT010000002.1"/>
</dbReference>
<keyword evidence="6" id="KW-0862">Zinc</keyword>
<dbReference type="PANTHER" id="PTHR11733:SF167">
    <property type="entry name" value="FI17812P1-RELATED"/>
    <property type="match status" value="1"/>
</dbReference>
<accession>A0ABT5K9I7</accession>
<dbReference type="InterPro" id="IPR008753">
    <property type="entry name" value="Peptidase_M13_N"/>
</dbReference>
<evidence type="ECO:0000256" key="4">
    <source>
        <dbReference type="ARBA" id="ARBA00022723"/>
    </source>
</evidence>